<dbReference type="GO" id="GO:0005634">
    <property type="term" value="C:nucleus"/>
    <property type="evidence" value="ECO:0007669"/>
    <property type="project" value="TreeGrafter"/>
</dbReference>
<feature type="compositionally biased region" description="Basic and acidic residues" evidence="1">
    <location>
        <begin position="1185"/>
        <end position="1197"/>
    </location>
</feature>
<dbReference type="InterPro" id="IPR001394">
    <property type="entry name" value="Peptidase_C19_UCH"/>
</dbReference>
<accession>A0AAD9P6M2</accession>
<dbReference type="PANTHER" id="PTHR24006:SF842">
    <property type="entry name" value="UBIQUITIN CARBOXYL-TERMINAL HYDROLASE 40"/>
    <property type="match status" value="1"/>
</dbReference>
<protein>
    <recommendedName>
        <fullName evidence="2">USP domain-containing protein</fullName>
    </recommendedName>
</protein>
<keyword evidence="4" id="KW-1185">Reference proteome</keyword>
<name>A0AAD9P6M2_RIDPI</name>
<organism evidence="3 4">
    <name type="scientific">Ridgeia piscesae</name>
    <name type="common">Tubeworm</name>
    <dbReference type="NCBI Taxonomy" id="27915"/>
    <lineage>
        <taxon>Eukaryota</taxon>
        <taxon>Metazoa</taxon>
        <taxon>Spiralia</taxon>
        <taxon>Lophotrochozoa</taxon>
        <taxon>Annelida</taxon>
        <taxon>Polychaeta</taxon>
        <taxon>Sedentaria</taxon>
        <taxon>Canalipalpata</taxon>
        <taxon>Sabellida</taxon>
        <taxon>Siboglinidae</taxon>
        <taxon>Ridgeia</taxon>
    </lineage>
</organism>
<feature type="region of interest" description="Disordered" evidence="1">
    <location>
        <begin position="1"/>
        <end position="33"/>
    </location>
</feature>
<dbReference type="AlphaFoldDB" id="A0AAD9P6M2"/>
<feature type="compositionally biased region" description="Gly residues" evidence="1">
    <location>
        <begin position="11"/>
        <end position="21"/>
    </location>
</feature>
<feature type="compositionally biased region" description="Acidic residues" evidence="1">
    <location>
        <begin position="1"/>
        <end position="10"/>
    </location>
</feature>
<dbReference type="InterPro" id="IPR038765">
    <property type="entry name" value="Papain-like_cys_pep_sf"/>
</dbReference>
<dbReference type="Pfam" id="PF14560">
    <property type="entry name" value="Ubiquitin_2"/>
    <property type="match status" value="1"/>
</dbReference>
<evidence type="ECO:0000256" key="1">
    <source>
        <dbReference type="SAM" id="MobiDB-lite"/>
    </source>
</evidence>
<evidence type="ECO:0000313" key="4">
    <source>
        <dbReference type="Proteomes" id="UP001209878"/>
    </source>
</evidence>
<dbReference type="PROSITE" id="PS00973">
    <property type="entry name" value="USP_2"/>
    <property type="match status" value="1"/>
</dbReference>
<feature type="region of interest" description="Disordered" evidence="1">
    <location>
        <begin position="1120"/>
        <end position="1139"/>
    </location>
</feature>
<proteinExistence type="predicted"/>
<dbReference type="InterPro" id="IPR000626">
    <property type="entry name" value="Ubiquitin-like_dom"/>
</dbReference>
<dbReference type="GO" id="GO:0005829">
    <property type="term" value="C:cytosol"/>
    <property type="evidence" value="ECO:0007669"/>
    <property type="project" value="TreeGrafter"/>
</dbReference>
<dbReference type="PANTHER" id="PTHR24006">
    <property type="entry name" value="UBIQUITIN CARBOXYL-TERMINAL HYDROLASE"/>
    <property type="match status" value="1"/>
</dbReference>
<feature type="domain" description="USP" evidence="2">
    <location>
        <begin position="40"/>
        <end position="502"/>
    </location>
</feature>
<feature type="compositionally biased region" description="Basic residues" evidence="1">
    <location>
        <begin position="1122"/>
        <end position="1139"/>
    </location>
</feature>
<dbReference type="SUPFAM" id="SSF54236">
    <property type="entry name" value="Ubiquitin-like"/>
    <property type="match status" value="1"/>
</dbReference>
<comment type="caution">
    <text evidence="3">The sequence shown here is derived from an EMBL/GenBank/DDBJ whole genome shotgun (WGS) entry which is preliminary data.</text>
</comment>
<dbReference type="InterPro" id="IPR057763">
    <property type="entry name" value="UBL_USP40"/>
</dbReference>
<dbReference type="PROSITE" id="PS50235">
    <property type="entry name" value="USP_3"/>
    <property type="match status" value="1"/>
</dbReference>
<sequence>MLADLFEEGDAGPGSTQGQGPGNRTASVPPLPPRRSTGLAGIYNLGATCYLNSLLQTLLMTPEFREELFKLGTEELGRIEDISLPGAKIRIIPLQLQRLFARLLLLDAQGVNTTELTDSFGWTGSEAFQQHDAQELNRILFSAMEDSLVATEGERLIQRLYHGTIVNQIVCEECGNVVEREEDFLDVCVPMGGPTDLESGLTEGYGAAELLCGPNQYRCEICQRLVNARKVGCPVAEGAKFRHLPPILTISLLRFNFDYQKMERYKETGKFAFPVELKLGKFCENESAAKDTDYDLFSVVIHRGSTHGGHYHSYIRDVDALGHWTHPDQEEIVIPTDPATGKVDYIELDSPVELLHAILSRSGEHGLIVDQLCSELVKQTGVSWNKRFKKLYGPVNKFLKKHDDRFVYNPASNWVSLKTYGSWEDYSSSDTAVEDHGKAQEEEAKETTESGRKSRRPTSPPPEPGWCWFNFDDAQVRPIRMQELESQFSGKESAYMLFYRKKSMERPKEAHGIPTYCVPDRLKEEVEEENVNLKQQRLDYEEAANTIVIDVHFSRNYVLTDGALHPVPDSCHFMELSIDRRKTLAELRIAIMELGGEIVMQDFVLHTARKLPAGLHLYSCISGDDSAIIQSLGITTSHTILFVWNGKHVRGELVATGVDCEPVLLNIVSGNPTPVSERRGYPKNLTIGELKCILAEMTGGHVEDVKLSRLVTRDADGQTLHDLKVTDGDTFVIGDTKQDKVDTRSDAMFCLQAAEEDVYPVLTVQVNKDVTVEGLKTVIKLSQKTISSDVETRLRVDDSDHGISAPLHEQQSLSAAGLKTGTKLVWELGQAPQTSQITLTFTPNDPTSDMRDLEVVVEKQVTVAECLHLMIATASLEGDEWHLRQTNWCREAADILDDLAVTLEQCHLRDGDHLLLESGKLPPKGFLKLPVWLHPLPVADTEDIPTADTASNDDTGQENMTNFQTRSLGEVIISKESTLDDLKQQIMTLPEMVDAVPMQQFLRVRLIENGHLGTVLRLATQTLQRLKVTSSSVLAVQVLTQEENLDGNQVVLNVVERVPGSRTYKPPREFVWNLGRGADPASLRQSIADFLAKPVENIVIAKHVYDKHVWLMIKDGATGQKNVRRQKPQKSKKKGHHKVNVKLAPYHINDGDEIGVADRLLDLDNTDDFGTAEDDAAKAQQQTEAEERDRRKAEENHRRRSAVVDLGGSGDRKRNAEVGIKIHVANFT</sequence>
<feature type="region of interest" description="Disordered" evidence="1">
    <location>
        <begin position="429"/>
        <end position="465"/>
    </location>
</feature>
<dbReference type="GO" id="GO:0016579">
    <property type="term" value="P:protein deubiquitination"/>
    <property type="evidence" value="ECO:0007669"/>
    <property type="project" value="InterPro"/>
</dbReference>
<dbReference type="PROSITE" id="PS00972">
    <property type="entry name" value="USP_1"/>
    <property type="match status" value="1"/>
</dbReference>
<dbReference type="InterPro" id="IPR028889">
    <property type="entry name" value="USP"/>
</dbReference>
<dbReference type="FunFam" id="3.90.70.10:FF:000043">
    <property type="entry name" value="Ubiquitin carboxyl-terminal hydrolase 40"/>
    <property type="match status" value="1"/>
</dbReference>
<feature type="compositionally biased region" description="Basic and acidic residues" evidence="1">
    <location>
        <begin position="433"/>
        <end position="452"/>
    </location>
</feature>
<evidence type="ECO:0000259" key="2">
    <source>
        <dbReference type="PROSITE" id="PS50235"/>
    </source>
</evidence>
<feature type="region of interest" description="Disordered" evidence="1">
    <location>
        <begin position="1167"/>
        <end position="1217"/>
    </location>
</feature>
<gene>
    <name evidence="3" type="ORF">NP493_114g03070</name>
</gene>
<dbReference type="SUPFAM" id="SSF54001">
    <property type="entry name" value="Cysteine proteinases"/>
    <property type="match status" value="1"/>
</dbReference>
<dbReference type="Pfam" id="PF25822">
    <property type="entry name" value="UBL_USP40"/>
    <property type="match status" value="1"/>
</dbReference>
<dbReference type="Proteomes" id="UP001209878">
    <property type="component" value="Unassembled WGS sequence"/>
</dbReference>
<dbReference type="Pfam" id="PF00443">
    <property type="entry name" value="UCH"/>
    <property type="match status" value="1"/>
</dbReference>
<evidence type="ECO:0000313" key="3">
    <source>
        <dbReference type="EMBL" id="KAK2189149.1"/>
    </source>
</evidence>
<dbReference type="GO" id="GO:0004843">
    <property type="term" value="F:cysteine-type deubiquitinase activity"/>
    <property type="evidence" value="ECO:0007669"/>
    <property type="project" value="InterPro"/>
</dbReference>
<dbReference type="InterPro" id="IPR050164">
    <property type="entry name" value="Peptidase_C19"/>
</dbReference>
<dbReference type="InterPro" id="IPR018200">
    <property type="entry name" value="USP_CS"/>
</dbReference>
<dbReference type="EMBL" id="JAODUO010000113">
    <property type="protein sequence ID" value="KAK2189149.1"/>
    <property type="molecule type" value="Genomic_DNA"/>
</dbReference>
<dbReference type="InterPro" id="IPR029071">
    <property type="entry name" value="Ubiquitin-like_domsf"/>
</dbReference>
<reference evidence="3" key="1">
    <citation type="journal article" date="2023" name="Mol. Biol. Evol.">
        <title>Third-Generation Sequencing Reveals the Adaptive Role of the Epigenome in Three Deep-Sea Polychaetes.</title>
        <authorList>
            <person name="Perez M."/>
            <person name="Aroh O."/>
            <person name="Sun Y."/>
            <person name="Lan Y."/>
            <person name="Juniper S.K."/>
            <person name="Young C.R."/>
            <person name="Angers B."/>
            <person name="Qian P.Y."/>
        </authorList>
    </citation>
    <scope>NUCLEOTIDE SEQUENCE</scope>
    <source>
        <strain evidence="3">R07B-5</strain>
    </source>
</reference>
<dbReference type="Gene3D" id="3.90.70.10">
    <property type="entry name" value="Cysteine proteinases"/>
    <property type="match status" value="2"/>
</dbReference>